<evidence type="ECO:0000256" key="3">
    <source>
        <dbReference type="ARBA" id="ARBA00023125"/>
    </source>
</evidence>
<evidence type="ECO:0000313" key="7">
    <source>
        <dbReference type="EMBL" id="MCZ4521539.1"/>
    </source>
</evidence>
<evidence type="ECO:0000259" key="6">
    <source>
        <dbReference type="PROSITE" id="PS50931"/>
    </source>
</evidence>
<feature type="domain" description="HTH lysR-type" evidence="6">
    <location>
        <begin position="4"/>
        <end position="61"/>
    </location>
</feature>
<dbReference type="PANTHER" id="PTHR30346:SF29">
    <property type="entry name" value="LYSR SUBSTRATE-BINDING"/>
    <property type="match status" value="1"/>
</dbReference>
<evidence type="ECO:0000256" key="4">
    <source>
        <dbReference type="ARBA" id="ARBA00023159"/>
    </source>
</evidence>
<dbReference type="PROSITE" id="PS50931">
    <property type="entry name" value="HTH_LYSR"/>
    <property type="match status" value="1"/>
</dbReference>
<dbReference type="InterPro" id="IPR005119">
    <property type="entry name" value="LysR_subst-bd"/>
</dbReference>
<evidence type="ECO:0000256" key="5">
    <source>
        <dbReference type="ARBA" id="ARBA00023163"/>
    </source>
</evidence>
<dbReference type="PRINTS" id="PR00039">
    <property type="entry name" value="HTHLYSR"/>
</dbReference>
<proteinExistence type="inferred from homology"/>
<evidence type="ECO:0000313" key="8">
    <source>
        <dbReference type="Proteomes" id="UP001081071"/>
    </source>
</evidence>
<reference evidence="7" key="1">
    <citation type="submission" date="2022-12" db="EMBL/GenBank/DDBJ databases">
        <authorList>
            <person name="Krivoruchko A.V."/>
            <person name="Elkin A."/>
        </authorList>
    </citation>
    <scope>NUCLEOTIDE SEQUENCE</scope>
    <source>
        <strain evidence="7">IEGM 1391</strain>
    </source>
</reference>
<sequence>MAEWSLSGLRVVRVVFETGSFTAAAQILGYTQSAISRQVASMEAAAGSTLFERGARGVRPTAAGTLVAARAATVLHEIDAATRELTEAENLLTGTVSIGAFPTAAMVLVPRAIARVRHSHSELAVEIVESSTPAQLRQLRAGRIDVAVIAVGDGLAAYDLKGLRVDTVIDGKLLLAVGVEHRLAHQGRTHVDELARESWIVGKGARNDPQFGAWPTLPNPRVAARIREWTARLGCVAAGLGITVIPEIAAATVPDGVTTVQVDDPAWSGRTTCALTLPHRTNSTSAVVDSLLVEARRIRAENRDF</sequence>
<dbReference type="Pfam" id="PF00126">
    <property type="entry name" value="HTH_1"/>
    <property type="match status" value="1"/>
</dbReference>
<dbReference type="Proteomes" id="UP001081071">
    <property type="component" value="Unassembled WGS sequence"/>
</dbReference>
<protein>
    <submittedName>
        <fullName evidence="7">LysR family transcriptional regulator</fullName>
    </submittedName>
</protein>
<dbReference type="PANTHER" id="PTHR30346">
    <property type="entry name" value="TRANSCRIPTIONAL DUAL REGULATOR HCAR-RELATED"/>
    <property type="match status" value="1"/>
</dbReference>
<keyword evidence="8" id="KW-1185">Reference proteome</keyword>
<dbReference type="InterPro" id="IPR000847">
    <property type="entry name" value="LysR_HTH_N"/>
</dbReference>
<accession>A0ABT4MLH7</accession>
<keyword evidence="3" id="KW-0238">DNA-binding</keyword>
<organism evidence="7 8">
    <name type="scientific">Rhodococcus ruber</name>
    <dbReference type="NCBI Taxonomy" id="1830"/>
    <lineage>
        <taxon>Bacteria</taxon>
        <taxon>Bacillati</taxon>
        <taxon>Actinomycetota</taxon>
        <taxon>Actinomycetes</taxon>
        <taxon>Mycobacteriales</taxon>
        <taxon>Nocardiaceae</taxon>
        <taxon>Rhodococcus</taxon>
    </lineage>
</organism>
<dbReference type="Gene3D" id="3.40.190.10">
    <property type="entry name" value="Periplasmic binding protein-like II"/>
    <property type="match status" value="2"/>
</dbReference>
<dbReference type="EMBL" id="JAPWIJ010000012">
    <property type="protein sequence ID" value="MCZ4521539.1"/>
    <property type="molecule type" value="Genomic_DNA"/>
</dbReference>
<dbReference type="InterPro" id="IPR036390">
    <property type="entry name" value="WH_DNA-bd_sf"/>
</dbReference>
<name>A0ABT4MLH7_9NOCA</name>
<dbReference type="SUPFAM" id="SSF53850">
    <property type="entry name" value="Periplasmic binding protein-like II"/>
    <property type="match status" value="1"/>
</dbReference>
<dbReference type="InterPro" id="IPR036388">
    <property type="entry name" value="WH-like_DNA-bd_sf"/>
</dbReference>
<comment type="similarity">
    <text evidence="1">Belongs to the LysR transcriptional regulatory family.</text>
</comment>
<dbReference type="Pfam" id="PF03466">
    <property type="entry name" value="LysR_substrate"/>
    <property type="match status" value="1"/>
</dbReference>
<dbReference type="Gene3D" id="1.10.10.10">
    <property type="entry name" value="Winged helix-like DNA-binding domain superfamily/Winged helix DNA-binding domain"/>
    <property type="match status" value="1"/>
</dbReference>
<keyword evidence="4" id="KW-0010">Activator</keyword>
<keyword evidence="5" id="KW-0804">Transcription</keyword>
<keyword evidence="2" id="KW-0805">Transcription regulation</keyword>
<comment type="caution">
    <text evidence="7">The sequence shown here is derived from an EMBL/GenBank/DDBJ whole genome shotgun (WGS) entry which is preliminary data.</text>
</comment>
<dbReference type="RefSeq" id="WP_269607993.1">
    <property type="nucleotide sequence ID" value="NZ_JAPWIJ010000012.1"/>
</dbReference>
<dbReference type="SUPFAM" id="SSF46785">
    <property type="entry name" value="Winged helix' DNA-binding domain"/>
    <property type="match status" value="1"/>
</dbReference>
<gene>
    <name evidence="7" type="ORF">O4220_23725</name>
</gene>
<evidence type="ECO:0000256" key="1">
    <source>
        <dbReference type="ARBA" id="ARBA00009437"/>
    </source>
</evidence>
<evidence type="ECO:0000256" key="2">
    <source>
        <dbReference type="ARBA" id="ARBA00023015"/>
    </source>
</evidence>